<proteinExistence type="inferred from homology"/>
<protein>
    <submittedName>
        <fullName evidence="4">SDR family oxidoreductase</fullName>
    </submittedName>
</protein>
<dbReference type="Gene3D" id="3.40.50.720">
    <property type="entry name" value="NAD(P)-binding Rossmann-like Domain"/>
    <property type="match status" value="1"/>
</dbReference>
<dbReference type="AlphaFoldDB" id="A0A563DSV6"/>
<dbReference type="SMART" id="SM00822">
    <property type="entry name" value="PKS_KR"/>
    <property type="match status" value="1"/>
</dbReference>
<comment type="similarity">
    <text evidence="1">Belongs to the short-chain dehydrogenases/reductases (SDR) family.</text>
</comment>
<dbReference type="InterPro" id="IPR036291">
    <property type="entry name" value="NAD(P)-bd_dom_sf"/>
</dbReference>
<dbReference type="Proteomes" id="UP000320244">
    <property type="component" value="Unassembled WGS sequence"/>
</dbReference>
<dbReference type="PANTHER" id="PTHR43477:SF1">
    <property type="entry name" value="DIHYDROANTICAPSIN 7-DEHYDROGENASE"/>
    <property type="match status" value="1"/>
</dbReference>
<dbReference type="PRINTS" id="PR00080">
    <property type="entry name" value="SDRFAMILY"/>
</dbReference>
<organism evidence="4 5">
    <name type="scientific">Leekyejoonella antrihumi</name>
    <dbReference type="NCBI Taxonomy" id="1660198"/>
    <lineage>
        <taxon>Bacteria</taxon>
        <taxon>Bacillati</taxon>
        <taxon>Actinomycetota</taxon>
        <taxon>Actinomycetes</taxon>
        <taxon>Micrococcales</taxon>
        <taxon>Dermacoccaceae</taxon>
        <taxon>Leekyejoonella</taxon>
    </lineage>
</organism>
<dbReference type="InterPro" id="IPR020904">
    <property type="entry name" value="Sc_DH/Rdtase_CS"/>
</dbReference>
<keyword evidence="5" id="KW-1185">Reference proteome</keyword>
<dbReference type="OrthoDB" id="9789398at2"/>
<dbReference type="InterPro" id="IPR051122">
    <property type="entry name" value="SDR_DHRS6-like"/>
</dbReference>
<evidence type="ECO:0000259" key="3">
    <source>
        <dbReference type="SMART" id="SM00822"/>
    </source>
</evidence>
<evidence type="ECO:0000256" key="2">
    <source>
        <dbReference type="ARBA" id="ARBA00023002"/>
    </source>
</evidence>
<dbReference type="PANTHER" id="PTHR43477">
    <property type="entry name" value="DIHYDROANTICAPSIN 7-DEHYDROGENASE"/>
    <property type="match status" value="1"/>
</dbReference>
<dbReference type="InterPro" id="IPR002347">
    <property type="entry name" value="SDR_fam"/>
</dbReference>
<dbReference type="SUPFAM" id="SSF51735">
    <property type="entry name" value="NAD(P)-binding Rossmann-fold domains"/>
    <property type="match status" value="1"/>
</dbReference>
<evidence type="ECO:0000313" key="5">
    <source>
        <dbReference type="Proteomes" id="UP000320244"/>
    </source>
</evidence>
<gene>
    <name evidence="4" type="ORF">FGL98_21875</name>
</gene>
<comment type="caution">
    <text evidence="4">The sequence shown here is derived from an EMBL/GenBank/DDBJ whole genome shotgun (WGS) entry which is preliminary data.</text>
</comment>
<dbReference type="RefSeq" id="WP_146320505.1">
    <property type="nucleotide sequence ID" value="NZ_VCQV01000045.1"/>
</dbReference>
<dbReference type="GO" id="GO:0016491">
    <property type="term" value="F:oxidoreductase activity"/>
    <property type="evidence" value="ECO:0007669"/>
    <property type="project" value="UniProtKB-KW"/>
</dbReference>
<dbReference type="PROSITE" id="PS00061">
    <property type="entry name" value="ADH_SHORT"/>
    <property type="match status" value="1"/>
</dbReference>
<evidence type="ECO:0000256" key="1">
    <source>
        <dbReference type="ARBA" id="ARBA00006484"/>
    </source>
</evidence>
<feature type="domain" description="Ketoreductase" evidence="3">
    <location>
        <begin position="10"/>
        <end position="164"/>
    </location>
</feature>
<dbReference type="CDD" id="cd05233">
    <property type="entry name" value="SDR_c"/>
    <property type="match status" value="1"/>
</dbReference>
<dbReference type="Pfam" id="PF13561">
    <property type="entry name" value="adh_short_C2"/>
    <property type="match status" value="1"/>
</dbReference>
<sequence length="241" mass="24519">MTPAQAHAGQVAVVTGGASGIGAAVVTRMRAAGATVIAADITPGDTGAHALDVSDPAAVASFAEEIRDAHGRCDVLVNCAGAVTVGTAVTCTEQDWDRTFAVNTRGVWLMCHHLIPLMPDGAAIVNVASGAGLRPIPNMAAYVASKTAVVGLSKAMAMDHADRNIRVNCVCPGLVDTPLASRTQQQRPAAASQAVASFEGYLIKRLATPDEIAGCICYLGSTQASYITGAAIAVDGGRTLH</sequence>
<reference evidence="4 5" key="1">
    <citation type="submission" date="2019-05" db="EMBL/GenBank/DDBJ databases">
        <authorList>
            <person name="Lee S.D."/>
        </authorList>
    </citation>
    <scope>NUCLEOTIDE SEQUENCE [LARGE SCALE GENOMIC DNA]</scope>
    <source>
        <strain evidence="4 5">C5-26</strain>
    </source>
</reference>
<reference evidence="4 5" key="2">
    <citation type="submission" date="2019-08" db="EMBL/GenBank/DDBJ databases">
        <title>Jejuicoccus antrihumi gen. nov., sp. nov., a new member of the family Dermacoccaceae isolated from a cave.</title>
        <authorList>
            <person name="Schumann P."/>
            <person name="Kim I.S."/>
        </authorList>
    </citation>
    <scope>NUCLEOTIDE SEQUENCE [LARGE SCALE GENOMIC DNA]</scope>
    <source>
        <strain evidence="4 5">C5-26</strain>
    </source>
</reference>
<evidence type="ECO:0000313" key="4">
    <source>
        <dbReference type="EMBL" id="TWP33249.1"/>
    </source>
</evidence>
<keyword evidence="2" id="KW-0560">Oxidoreductase</keyword>
<name>A0A563DSV6_9MICO</name>
<dbReference type="EMBL" id="VCQV01000045">
    <property type="protein sequence ID" value="TWP33249.1"/>
    <property type="molecule type" value="Genomic_DNA"/>
</dbReference>
<dbReference type="InterPro" id="IPR057326">
    <property type="entry name" value="KR_dom"/>
</dbReference>
<accession>A0A563DSV6</accession>
<dbReference type="PRINTS" id="PR00081">
    <property type="entry name" value="GDHRDH"/>
</dbReference>
<dbReference type="FunFam" id="3.40.50.720:FF:000084">
    <property type="entry name" value="Short-chain dehydrogenase reductase"/>
    <property type="match status" value="1"/>
</dbReference>